<reference evidence="1 2" key="1">
    <citation type="journal article" date="2022" name="DNA Res.">
        <title>Chromosomal-level genome assembly of the orchid tree Bauhinia variegata (Leguminosae; Cercidoideae) supports the allotetraploid origin hypothesis of Bauhinia.</title>
        <authorList>
            <person name="Zhong Y."/>
            <person name="Chen Y."/>
            <person name="Zheng D."/>
            <person name="Pang J."/>
            <person name="Liu Y."/>
            <person name="Luo S."/>
            <person name="Meng S."/>
            <person name="Qian L."/>
            <person name="Wei D."/>
            <person name="Dai S."/>
            <person name="Zhou R."/>
        </authorList>
    </citation>
    <scope>NUCLEOTIDE SEQUENCE [LARGE SCALE GENOMIC DNA]</scope>
    <source>
        <strain evidence="1">BV-YZ2020</strain>
    </source>
</reference>
<name>A0ACB9MDV7_BAUVA</name>
<organism evidence="1 2">
    <name type="scientific">Bauhinia variegata</name>
    <name type="common">Purple orchid tree</name>
    <name type="synonym">Phanera variegata</name>
    <dbReference type="NCBI Taxonomy" id="167791"/>
    <lineage>
        <taxon>Eukaryota</taxon>
        <taxon>Viridiplantae</taxon>
        <taxon>Streptophyta</taxon>
        <taxon>Embryophyta</taxon>
        <taxon>Tracheophyta</taxon>
        <taxon>Spermatophyta</taxon>
        <taxon>Magnoliopsida</taxon>
        <taxon>eudicotyledons</taxon>
        <taxon>Gunneridae</taxon>
        <taxon>Pentapetalae</taxon>
        <taxon>rosids</taxon>
        <taxon>fabids</taxon>
        <taxon>Fabales</taxon>
        <taxon>Fabaceae</taxon>
        <taxon>Cercidoideae</taxon>
        <taxon>Cercideae</taxon>
        <taxon>Bauhiniinae</taxon>
        <taxon>Bauhinia</taxon>
    </lineage>
</organism>
<evidence type="ECO:0000313" key="2">
    <source>
        <dbReference type="Proteomes" id="UP000828941"/>
    </source>
</evidence>
<sequence length="350" mass="36535">MENQITSNVTDQSPTATNQNEPSRTPVLEQKTNGHVDIKVNDSEALADHVNGEAVGGDELAAEPGSGSEQVQVQKRRGRPKKHDGDGNFQPCESSTKKSRGRPRGSGRLQLLASGGFVAETAEGSFAPCFLTVPIGEDVMGMLESFSERSTQSVCTISATGAISSVVLALASGPTLAFEGPFEILYFSGAYAYTCGGIGGAQHKKGTFSVLLAKPDGNVFGGRVAGPMIAAVPIQLVVGSFKQNLSKQMRRKCQGEGCSSRKRPAGDPDTATTAKVLKPEPNIIEDEQKCASPTSGLVPITATSTINGVADNANQNMHPPAVALNCVGLETLDGGDLKPIIDQINGVQEI</sequence>
<dbReference type="Proteomes" id="UP000828941">
    <property type="component" value="Chromosome 9"/>
</dbReference>
<comment type="caution">
    <text evidence="1">The sequence shown here is derived from an EMBL/GenBank/DDBJ whole genome shotgun (WGS) entry which is preliminary data.</text>
</comment>
<gene>
    <name evidence="1" type="ORF">L6164_022066</name>
</gene>
<proteinExistence type="predicted"/>
<evidence type="ECO:0000313" key="1">
    <source>
        <dbReference type="EMBL" id="KAI4322363.1"/>
    </source>
</evidence>
<keyword evidence="2" id="KW-1185">Reference proteome</keyword>
<dbReference type="EMBL" id="CM039434">
    <property type="protein sequence ID" value="KAI4322363.1"/>
    <property type="molecule type" value="Genomic_DNA"/>
</dbReference>
<accession>A0ACB9MDV7</accession>
<protein>
    <submittedName>
        <fullName evidence="1">Uncharacterized protein</fullName>
    </submittedName>
</protein>